<gene>
    <name evidence="1" type="ORF">C1881_01380</name>
</gene>
<dbReference type="NCBIfam" id="TIGR01409">
    <property type="entry name" value="TAT_signal_seq"/>
    <property type="match status" value="1"/>
</dbReference>
<dbReference type="Proteomes" id="UP000253975">
    <property type="component" value="Unassembled WGS sequence"/>
</dbReference>
<dbReference type="InterPro" id="IPR019546">
    <property type="entry name" value="TAT_signal_bac_arc"/>
</dbReference>
<organism evidence="1 2">
    <name type="scientific">Slackia isoflavoniconvertens</name>
    <dbReference type="NCBI Taxonomy" id="572010"/>
    <lineage>
        <taxon>Bacteria</taxon>
        <taxon>Bacillati</taxon>
        <taxon>Actinomycetota</taxon>
        <taxon>Coriobacteriia</taxon>
        <taxon>Eggerthellales</taxon>
        <taxon>Eggerthellaceae</taxon>
        <taxon>Slackia</taxon>
    </lineage>
</organism>
<comment type="caution">
    <text evidence="1">The sequence shown here is derived from an EMBL/GenBank/DDBJ whole genome shotgun (WGS) entry which is preliminary data.</text>
</comment>
<dbReference type="AlphaFoldDB" id="A0A369LLX0"/>
<reference evidence="1 2" key="1">
    <citation type="journal article" date="2018" name="Elife">
        <title>Discovery and characterization of a prevalent human gut bacterial enzyme sufficient for the inactivation of a family of plant toxins.</title>
        <authorList>
            <person name="Koppel N."/>
            <person name="Bisanz J.E."/>
            <person name="Pandelia M.E."/>
            <person name="Turnbaugh P.J."/>
            <person name="Balskus E.P."/>
        </authorList>
    </citation>
    <scope>NUCLEOTIDE SEQUENCE [LARGE SCALE GENOMIC DNA]</scope>
    <source>
        <strain evidence="1 2">OB21 GAM31</strain>
    </source>
</reference>
<evidence type="ECO:0000313" key="1">
    <source>
        <dbReference type="EMBL" id="RDB60571.1"/>
    </source>
</evidence>
<dbReference type="InterPro" id="IPR006311">
    <property type="entry name" value="TAT_signal"/>
</dbReference>
<dbReference type="EMBL" id="PPTO01000002">
    <property type="protein sequence ID" value="RDB60571.1"/>
    <property type="molecule type" value="Genomic_DNA"/>
</dbReference>
<evidence type="ECO:0000313" key="2">
    <source>
        <dbReference type="Proteomes" id="UP000253975"/>
    </source>
</evidence>
<sequence length="209" mass="21893">MENLNEVNLSRRNFVKGALAAGGAVALAAAAPAVKPFEAFAATTLADGTYKVNANLYISKSIVLIKKNAYFTNPADPQANGGTELPENPTTELNAEMEIAGGVATVTVPLVNECFMLLEAASGSTAEIVSGSVFTSEAIYKDTDGNDLNRISSITFKLANTSGSYTLGTCKEYAAWKSAPFPMSMLVPGYLNWTATLAVDFSTAQIVSA</sequence>
<dbReference type="RefSeq" id="WP_114614756.1">
    <property type="nucleotide sequence ID" value="NZ_PPTO01000002.1"/>
</dbReference>
<dbReference type="PROSITE" id="PS51318">
    <property type="entry name" value="TAT"/>
    <property type="match status" value="1"/>
</dbReference>
<accession>A0A369LLX0</accession>
<name>A0A369LLX0_9ACTN</name>
<evidence type="ECO:0008006" key="3">
    <source>
        <dbReference type="Google" id="ProtNLM"/>
    </source>
</evidence>
<protein>
    <recommendedName>
        <fullName evidence="3">Twin-arginine translocation signal domain-containing protein</fullName>
    </recommendedName>
</protein>
<proteinExistence type="predicted"/>